<gene>
    <name evidence="1" type="ORF">NPIL_326571</name>
</gene>
<organism evidence="1 2">
    <name type="scientific">Nephila pilipes</name>
    <name type="common">Giant wood spider</name>
    <name type="synonym">Nephila maculata</name>
    <dbReference type="NCBI Taxonomy" id="299642"/>
    <lineage>
        <taxon>Eukaryota</taxon>
        <taxon>Metazoa</taxon>
        <taxon>Ecdysozoa</taxon>
        <taxon>Arthropoda</taxon>
        <taxon>Chelicerata</taxon>
        <taxon>Arachnida</taxon>
        <taxon>Araneae</taxon>
        <taxon>Araneomorphae</taxon>
        <taxon>Entelegynae</taxon>
        <taxon>Araneoidea</taxon>
        <taxon>Nephilidae</taxon>
        <taxon>Nephila</taxon>
    </lineage>
</organism>
<keyword evidence="2" id="KW-1185">Reference proteome</keyword>
<dbReference type="Proteomes" id="UP000887013">
    <property type="component" value="Unassembled WGS sequence"/>
</dbReference>
<comment type="caution">
    <text evidence="1">The sequence shown here is derived from an EMBL/GenBank/DDBJ whole genome shotgun (WGS) entry which is preliminary data.</text>
</comment>
<sequence>MLYYLNPLLVCYASLPEVIGESGGLQCAKEAKESFFPPPYFVYHVRRGKRRQKAHASLILQTPSNINALSICNESKSGLLKGLFRWKGERTQMQSALTADLF</sequence>
<reference evidence="1" key="1">
    <citation type="submission" date="2020-08" db="EMBL/GenBank/DDBJ databases">
        <title>Multicomponent nature underlies the extraordinary mechanical properties of spider dragline silk.</title>
        <authorList>
            <person name="Kono N."/>
            <person name="Nakamura H."/>
            <person name="Mori M."/>
            <person name="Yoshida Y."/>
            <person name="Ohtoshi R."/>
            <person name="Malay A.D."/>
            <person name="Moran D.A.P."/>
            <person name="Tomita M."/>
            <person name="Numata K."/>
            <person name="Arakawa K."/>
        </authorList>
    </citation>
    <scope>NUCLEOTIDE SEQUENCE</scope>
</reference>
<evidence type="ECO:0000313" key="1">
    <source>
        <dbReference type="EMBL" id="GFT29094.1"/>
    </source>
</evidence>
<proteinExistence type="predicted"/>
<accession>A0A8X6NR03</accession>
<dbReference type="OrthoDB" id="10597267at2759"/>
<protein>
    <submittedName>
        <fullName evidence="1">Uncharacterized protein</fullName>
    </submittedName>
</protein>
<dbReference type="AlphaFoldDB" id="A0A8X6NR03"/>
<name>A0A8X6NR03_NEPPI</name>
<evidence type="ECO:0000313" key="2">
    <source>
        <dbReference type="Proteomes" id="UP000887013"/>
    </source>
</evidence>
<dbReference type="EMBL" id="BMAW01060994">
    <property type="protein sequence ID" value="GFT29094.1"/>
    <property type="molecule type" value="Genomic_DNA"/>
</dbReference>